<dbReference type="Proteomes" id="UP001589870">
    <property type="component" value="Unassembled WGS sequence"/>
</dbReference>
<evidence type="ECO:0000256" key="2">
    <source>
        <dbReference type="ARBA" id="ARBA00022679"/>
    </source>
</evidence>
<feature type="domain" description="Carbohydrate kinase PfkB" evidence="4">
    <location>
        <begin position="6"/>
        <end position="305"/>
    </location>
</feature>
<evidence type="ECO:0000256" key="3">
    <source>
        <dbReference type="ARBA" id="ARBA00022777"/>
    </source>
</evidence>
<gene>
    <name evidence="5" type="ORF">ACFHYQ_07530</name>
</gene>
<dbReference type="SUPFAM" id="SSF53613">
    <property type="entry name" value="Ribokinase-like"/>
    <property type="match status" value="1"/>
</dbReference>
<dbReference type="InterPro" id="IPR011611">
    <property type="entry name" value="PfkB_dom"/>
</dbReference>
<accession>A0ABV6U100</accession>
<name>A0ABV6U100_9ACTN</name>
<dbReference type="Pfam" id="PF00294">
    <property type="entry name" value="PfkB"/>
    <property type="match status" value="1"/>
</dbReference>
<keyword evidence="6" id="KW-1185">Reference proteome</keyword>
<sequence length="357" mass="36600">MAGLSAVCVGESMAVLVPAALRSTKNTGPMEDVATFHRGMGGAESNVARGLVSLGVPAAWVSRVGDDAFGRYVLASVAAAGVDTSAVAVDPVRPTGLYVKETTGGVTIPRYYRSGSAASALGPGLLDDPAAARLLEAADLVHLSGITAALSDDCLALLDALLARPRRGRSVVSFDLNWRPSLWHGRDPGHLRRLLDAADVVLVGSDEAAEVLGTGDPAELRELLPGPDTIVVKDGARAAIALCRTTHEGPEGADGPEGMVSEPALAVEVVEPMGAGDAFAAGFLAGTLRGLGLRERLRLGHLMAAGTLVVPDDHAPPPPPGLRERLLTCSAEQWARIRVSAAGIDCPGLAGSLSDES</sequence>
<dbReference type="InterPro" id="IPR029056">
    <property type="entry name" value="Ribokinase-like"/>
</dbReference>
<dbReference type="InterPro" id="IPR052700">
    <property type="entry name" value="Carb_kinase_PfkB-like"/>
</dbReference>
<dbReference type="PANTHER" id="PTHR43320:SF2">
    <property type="entry name" value="2-DEHYDRO-3-DEOXYGLUCONOKINASE_2-DEHYDRO-3-DEOXYGALACTONOKINASE"/>
    <property type="match status" value="1"/>
</dbReference>
<evidence type="ECO:0000313" key="6">
    <source>
        <dbReference type="Proteomes" id="UP001589870"/>
    </source>
</evidence>
<evidence type="ECO:0000313" key="5">
    <source>
        <dbReference type="EMBL" id="MFC0862145.1"/>
    </source>
</evidence>
<keyword evidence="3 5" id="KW-0418">Kinase</keyword>
<dbReference type="RefSeq" id="WP_394300361.1">
    <property type="nucleotide sequence ID" value="NZ_JBHMQT010000010.1"/>
</dbReference>
<evidence type="ECO:0000259" key="4">
    <source>
        <dbReference type="Pfam" id="PF00294"/>
    </source>
</evidence>
<reference evidence="5 6" key="1">
    <citation type="submission" date="2024-09" db="EMBL/GenBank/DDBJ databases">
        <authorList>
            <person name="Sun Q."/>
            <person name="Mori K."/>
        </authorList>
    </citation>
    <scope>NUCLEOTIDE SEQUENCE [LARGE SCALE GENOMIC DNA]</scope>
    <source>
        <strain evidence="5 6">TBRC 1851</strain>
    </source>
</reference>
<organism evidence="5 6">
    <name type="scientific">Sphaerimonospora cavernae</name>
    <dbReference type="NCBI Taxonomy" id="1740611"/>
    <lineage>
        <taxon>Bacteria</taxon>
        <taxon>Bacillati</taxon>
        <taxon>Actinomycetota</taxon>
        <taxon>Actinomycetes</taxon>
        <taxon>Streptosporangiales</taxon>
        <taxon>Streptosporangiaceae</taxon>
        <taxon>Sphaerimonospora</taxon>
    </lineage>
</organism>
<dbReference type="GO" id="GO:0016301">
    <property type="term" value="F:kinase activity"/>
    <property type="evidence" value="ECO:0007669"/>
    <property type="project" value="UniProtKB-KW"/>
</dbReference>
<comment type="caution">
    <text evidence="5">The sequence shown here is derived from an EMBL/GenBank/DDBJ whole genome shotgun (WGS) entry which is preliminary data.</text>
</comment>
<protein>
    <submittedName>
        <fullName evidence="5">Sugar kinase</fullName>
    </submittedName>
</protein>
<proteinExistence type="inferred from homology"/>
<comment type="similarity">
    <text evidence="1">Belongs to the carbohydrate kinase PfkB family.</text>
</comment>
<dbReference type="PANTHER" id="PTHR43320">
    <property type="entry name" value="SUGAR KINASE"/>
    <property type="match status" value="1"/>
</dbReference>
<dbReference type="Gene3D" id="3.40.1190.20">
    <property type="match status" value="1"/>
</dbReference>
<dbReference type="CDD" id="cd01166">
    <property type="entry name" value="KdgK"/>
    <property type="match status" value="1"/>
</dbReference>
<evidence type="ECO:0000256" key="1">
    <source>
        <dbReference type="ARBA" id="ARBA00010688"/>
    </source>
</evidence>
<keyword evidence="2" id="KW-0808">Transferase</keyword>
<dbReference type="EMBL" id="JBHMQT010000010">
    <property type="protein sequence ID" value="MFC0862145.1"/>
    <property type="molecule type" value="Genomic_DNA"/>
</dbReference>